<dbReference type="Pfam" id="PF07883">
    <property type="entry name" value="Cupin_2"/>
    <property type="match status" value="1"/>
</dbReference>
<dbReference type="InterPro" id="IPR011051">
    <property type="entry name" value="RmlC_Cupin_sf"/>
</dbReference>
<sequence length="111" mass="12721">MPILKANQAITQVKSGVERRLIHGENLMMVVIDFTNGPWSEPEPFHFHVHEQATYVAEGELLFLCEGEPDQHLKAGDMFFVTSNKKHTIQVLSKTLRLIDSFNPIREEFLS</sequence>
<dbReference type="InterPro" id="IPR013096">
    <property type="entry name" value="Cupin_2"/>
</dbReference>
<dbReference type="PANTHER" id="PTHR40112">
    <property type="entry name" value="H2HPP ISOMERASE"/>
    <property type="match status" value="1"/>
</dbReference>
<dbReference type="PANTHER" id="PTHR40112:SF1">
    <property type="entry name" value="H2HPP ISOMERASE"/>
    <property type="match status" value="1"/>
</dbReference>
<dbReference type="Gene3D" id="2.60.120.10">
    <property type="entry name" value="Jelly Rolls"/>
    <property type="match status" value="1"/>
</dbReference>
<reference evidence="2 3" key="1">
    <citation type="submission" date="2021-05" db="EMBL/GenBank/DDBJ databases">
        <title>A Polyphasic approach of four new species of the genus Ohtaekwangia: Ohtaekwangia histidinii sp. nov., Ohtaekwangia cretensis sp. nov., Ohtaekwangia indiensis sp. nov., Ohtaekwangia reichenbachii sp. nov. from diverse environment.</title>
        <authorList>
            <person name="Octaviana S."/>
        </authorList>
    </citation>
    <scope>NUCLEOTIDE SEQUENCE [LARGE SCALE GENOMIC DNA]</scope>
    <source>
        <strain evidence="2 3">PWU20</strain>
    </source>
</reference>
<proteinExistence type="predicted"/>
<evidence type="ECO:0000313" key="2">
    <source>
        <dbReference type="EMBL" id="MBT1704022.1"/>
    </source>
</evidence>
<evidence type="ECO:0000259" key="1">
    <source>
        <dbReference type="Pfam" id="PF07883"/>
    </source>
</evidence>
<dbReference type="Proteomes" id="UP000772618">
    <property type="component" value="Unassembled WGS sequence"/>
</dbReference>
<name>A0ABS5VRF1_9BACT</name>
<organism evidence="2 3">
    <name type="scientific">Chryseosolibacter indicus</name>
    <dbReference type="NCBI Taxonomy" id="2782351"/>
    <lineage>
        <taxon>Bacteria</taxon>
        <taxon>Pseudomonadati</taxon>
        <taxon>Bacteroidota</taxon>
        <taxon>Cytophagia</taxon>
        <taxon>Cytophagales</taxon>
        <taxon>Chryseotaleaceae</taxon>
        <taxon>Chryseosolibacter</taxon>
    </lineage>
</organism>
<dbReference type="EMBL" id="JAHESD010000024">
    <property type="protein sequence ID" value="MBT1704022.1"/>
    <property type="molecule type" value="Genomic_DNA"/>
</dbReference>
<accession>A0ABS5VRF1</accession>
<dbReference type="SUPFAM" id="SSF51182">
    <property type="entry name" value="RmlC-like cupins"/>
    <property type="match status" value="1"/>
</dbReference>
<dbReference type="InterPro" id="IPR052535">
    <property type="entry name" value="Bacilysin_H2HPP_isomerase"/>
</dbReference>
<evidence type="ECO:0000313" key="3">
    <source>
        <dbReference type="Proteomes" id="UP000772618"/>
    </source>
</evidence>
<keyword evidence="3" id="KW-1185">Reference proteome</keyword>
<comment type="caution">
    <text evidence="2">The sequence shown here is derived from an EMBL/GenBank/DDBJ whole genome shotgun (WGS) entry which is preliminary data.</text>
</comment>
<protein>
    <submittedName>
        <fullName evidence="2">Cupin domain-containing protein</fullName>
    </submittedName>
</protein>
<dbReference type="RefSeq" id="WP_254153985.1">
    <property type="nucleotide sequence ID" value="NZ_JAHESD010000024.1"/>
</dbReference>
<feature type="domain" description="Cupin type-2" evidence="1">
    <location>
        <begin position="43"/>
        <end position="99"/>
    </location>
</feature>
<dbReference type="InterPro" id="IPR014710">
    <property type="entry name" value="RmlC-like_jellyroll"/>
</dbReference>
<gene>
    <name evidence="2" type="ORF">KK060_12075</name>
</gene>